<evidence type="ECO:0000313" key="2">
    <source>
        <dbReference type="Proteomes" id="UP001377337"/>
    </source>
</evidence>
<evidence type="ECO:0000313" key="1">
    <source>
        <dbReference type="EMBL" id="WXB96654.1"/>
    </source>
</evidence>
<sequence length="143" mass="17354">MSFLKHLFNIKNNTNQETMDNLRSLHKEYSLQDKVYEKLIPYMELKFETVKEEYRFGKWLSDWNYDADGRLMFLYEKLTVQDFIDAQNSDDEILVQLREEIQFFDFIQKKEIPSEVHTWDEAAQKGYHLLAEELQQYILIALK</sequence>
<organism evidence="1 2">
    <name type="scientific">Metabacillus sediminis</name>
    <dbReference type="NCBI Taxonomy" id="3117746"/>
    <lineage>
        <taxon>Bacteria</taxon>
        <taxon>Bacillati</taxon>
        <taxon>Bacillota</taxon>
        <taxon>Bacilli</taxon>
        <taxon>Bacillales</taxon>
        <taxon>Bacillaceae</taxon>
        <taxon>Metabacillus</taxon>
    </lineage>
</organism>
<dbReference type="RefSeq" id="WP_338778774.1">
    <property type="nucleotide sequence ID" value="NZ_CP147407.1"/>
</dbReference>
<accession>A0ABZ2NFY2</accession>
<dbReference type="EMBL" id="CP147407">
    <property type="protein sequence ID" value="WXB96654.1"/>
    <property type="molecule type" value="Genomic_DNA"/>
</dbReference>
<proteinExistence type="predicted"/>
<reference evidence="1 2" key="1">
    <citation type="submission" date="2024-02" db="EMBL/GenBank/DDBJ databases">
        <title>Seven novel Bacillus-like species.</title>
        <authorList>
            <person name="Liu G."/>
        </authorList>
    </citation>
    <scope>NUCLEOTIDE SEQUENCE [LARGE SCALE GENOMIC DNA]</scope>
    <source>
        <strain evidence="1 2">FJAT-52054</strain>
    </source>
</reference>
<protein>
    <submittedName>
        <fullName evidence="1">Uncharacterized protein</fullName>
    </submittedName>
</protein>
<dbReference type="Proteomes" id="UP001377337">
    <property type="component" value="Chromosome"/>
</dbReference>
<keyword evidence="2" id="KW-1185">Reference proteome</keyword>
<gene>
    <name evidence="1" type="ORF">WCV65_19295</name>
</gene>
<name>A0ABZ2NFY2_9BACI</name>